<feature type="compositionally biased region" description="Acidic residues" evidence="13">
    <location>
        <begin position="766"/>
        <end position="795"/>
    </location>
</feature>
<feature type="domain" description="DUF7827" evidence="17">
    <location>
        <begin position="263"/>
        <end position="357"/>
    </location>
</feature>
<dbReference type="Pfam" id="PF23951">
    <property type="entry name" value="DUF7282"/>
    <property type="match status" value="1"/>
</dbReference>
<keyword evidence="19" id="KW-1185">Reference proteome</keyword>
<evidence type="ECO:0000256" key="3">
    <source>
        <dbReference type="ARBA" id="ARBA00009327"/>
    </source>
</evidence>
<evidence type="ECO:0000256" key="2">
    <source>
        <dbReference type="ARBA" id="ARBA00004237"/>
    </source>
</evidence>
<feature type="compositionally biased region" description="Low complexity" evidence="13">
    <location>
        <begin position="755"/>
        <end position="765"/>
    </location>
</feature>
<dbReference type="InterPro" id="IPR026452">
    <property type="entry name" value="Surf_glycop_sig_pep"/>
</dbReference>
<evidence type="ECO:0008006" key="20">
    <source>
        <dbReference type="Google" id="ProtNLM"/>
    </source>
</evidence>
<feature type="domain" description="DUF7282" evidence="16">
    <location>
        <begin position="665"/>
        <end position="763"/>
    </location>
</feature>
<evidence type="ECO:0000259" key="15">
    <source>
        <dbReference type="Pfam" id="PF18204"/>
    </source>
</evidence>
<feature type="transmembrane region" description="Helical" evidence="14">
    <location>
        <begin position="800"/>
        <end position="818"/>
    </location>
</feature>
<keyword evidence="6" id="KW-0964">Secreted</keyword>
<evidence type="ECO:0000259" key="16">
    <source>
        <dbReference type="Pfam" id="PF23951"/>
    </source>
</evidence>
<sequence length="822" mass="85849">MTSKREKFNGVFMAALMVLSVFAMGMALTGSAAGASVGTATQDKIDDADKNVTSNARHWVGQQLYIDANDTTYADASWGLYVSEGTDGLGTFVTEVPLDANGTGLIDSTTLADYDGDKFVITTSTDDAVTFGNGAVTNVASGSADVTAEEFRVVTQTFSASADDTTVEKGDSTTISYTTNRDGFDVEISSDNATSGELADIFAGNGNNVVENDDTVTVEGLGQSDDINADFTDIDVGDYTFTVEVTDTSASGEASITVEESSDVSVDLPETSDVDRGDVASIPVELESTDTAYVAIGTMDGAGFRTIVEVNDGSDDGEVTLEANTYNMLDHDASMDDKFWTADDDDSVENVWYNSTDIDTPVRVGGGAKSHDVRAGSSFDTNNYEIGGDTARTVMRVYERSTGNMSMWTAPADAEITELEDVTDAVSDDSLTQSQYIAEGDYAVAELEATGIFGALEAQPGSNNVEKLVSLDENVSSLNFTVEVPGGNAYEEDSSVDLSANAGAMTVITNQEDGQLFVLMDTDNFDGVADGDQRLPTFTVNAGDTGTTLATSDEDDATVDKVFEMESVDVEFDQNDVSPETNQTISGETNLAPGTELTLSIESDLESDSASAFLTEFTATVAADGTWSGQADFSEGNDGQGYTVSVSEPAGIDADYDATIGKPTASLSIGDATTSTVTVDSVSLSEGGFVVVHSGSATGSFAGVSEYLEPGESTDVEIGVSGVSDGDEVYAVAHLDANGNEQYDGDASYKNADGSAVSASASVSAAEEEPTETQTEEETTEMDEETTEMAEETTTEEGPGFTAVLALVALVASALVAVRRWD</sequence>
<dbReference type="InterPro" id="IPR055706">
    <property type="entry name" value="Slg1/2_DUF7282"/>
</dbReference>
<keyword evidence="11 14" id="KW-0472">Membrane</keyword>
<feature type="domain" description="PGF-CTERM archaeal protein-sorting signal" evidence="15">
    <location>
        <begin position="799"/>
        <end position="820"/>
    </location>
</feature>
<evidence type="ECO:0000313" key="18">
    <source>
        <dbReference type="EMBL" id="AWB28601.1"/>
    </source>
</evidence>
<dbReference type="EMBL" id="CP028858">
    <property type="protein sequence ID" value="AWB28601.1"/>
    <property type="molecule type" value="Genomic_DNA"/>
</dbReference>
<dbReference type="Pfam" id="PF25162">
    <property type="entry name" value="DUF7827"/>
    <property type="match status" value="1"/>
</dbReference>
<keyword evidence="4" id="KW-1003">Cell membrane</keyword>
<comment type="similarity">
    <text evidence="3">Belongs to the halobacterial S-layer protein family.</text>
</comment>
<evidence type="ECO:0000256" key="5">
    <source>
        <dbReference type="ARBA" id="ARBA00022512"/>
    </source>
</evidence>
<dbReference type="Proteomes" id="UP000244727">
    <property type="component" value="Chromosome"/>
</dbReference>
<evidence type="ECO:0000256" key="8">
    <source>
        <dbReference type="ARBA" id="ARBA00022692"/>
    </source>
</evidence>
<evidence type="ECO:0000259" key="17">
    <source>
        <dbReference type="Pfam" id="PF25162"/>
    </source>
</evidence>
<evidence type="ECO:0000256" key="6">
    <source>
        <dbReference type="ARBA" id="ARBA00022525"/>
    </source>
</evidence>
<dbReference type="GO" id="GO:0030115">
    <property type="term" value="C:S-layer"/>
    <property type="evidence" value="ECO:0007669"/>
    <property type="project" value="UniProtKB-SubCell"/>
</dbReference>
<gene>
    <name evidence="18" type="ORF">HARCEL1_02145</name>
</gene>
<evidence type="ECO:0000313" key="19">
    <source>
        <dbReference type="Proteomes" id="UP000244727"/>
    </source>
</evidence>
<evidence type="ECO:0000256" key="4">
    <source>
        <dbReference type="ARBA" id="ARBA00022475"/>
    </source>
</evidence>
<dbReference type="NCBIfam" id="TIGR04207">
    <property type="entry name" value="halo_sig_pep"/>
    <property type="match status" value="1"/>
</dbReference>
<protein>
    <recommendedName>
        <fullName evidence="20">PGF-CTERM sorting domain-containing protein</fullName>
    </recommendedName>
</protein>
<dbReference type="Pfam" id="PF18204">
    <property type="entry name" value="PGF-CTERM"/>
    <property type="match status" value="1"/>
</dbReference>
<keyword evidence="9" id="KW-0732">Signal</keyword>
<keyword evidence="5" id="KW-0134">Cell wall</keyword>
<dbReference type="NCBIfam" id="TIGR04126">
    <property type="entry name" value="PGF_CTERM"/>
    <property type="match status" value="1"/>
</dbReference>
<keyword evidence="7" id="KW-0701">S-layer</keyword>
<evidence type="ECO:0000256" key="7">
    <source>
        <dbReference type="ARBA" id="ARBA00022601"/>
    </source>
</evidence>
<evidence type="ECO:0000256" key="12">
    <source>
        <dbReference type="ARBA" id="ARBA00023180"/>
    </source>
</evidence>
<reference evidence="18 19" key="1">
    <citation type="submission" date="2018-04" db="EMBL/GenBank/DDBJ databases">
        <title>Halococcoides cellulosivorans gen. nov., sp. nov., an extremely halophilic cellulose-utilizing haloarchaeon from hypersaline lakes.</title>
        <authorList>
            <person name="Sorokin D.Y."/>
            <person name="Toshchakov S.V."/>
            <person name="Samarov N.I."/>
            <person name="Korzhenkov A."/>
            <person name="Kublanov I.V."/>
        </authorList>
    </citation>
    <scope>NUCLEOTIDE SEQUENCE [LARGE SCALE GENOMIC DNA]</scope>
    <source>
        <strain evidence="18 19">HArcel1</strain>
    </source>
</reference>
<evidence type="ECO:0000256" key="11">
    <source>
        <dbReference type="ARBA" id="ARBA00023136"/>
    </source>
</evidence>
<evidence type="ECO:0000256" key="10">
    <source>
        <dbReference type="ARBA" id="ARBA00022989"/>
    </source>
</evidence>
<dbReference type="InterPro" id="IPR026371">
    <property type="entry name" value="PGF_CTERM"/>
</dbReference>
<accession>A0A2R4X473</accession>
<dbReference type="GO" id="GO:0005886">
    <property type="term" value="C:plasma membrane"/>
    <property type="evidence" value="ECO:0007669"/>
    <property type="project" value="UniProtKB-SubCell"/>
</dbReference>
<name>A0A2R4X473_9EURY</name>
<dbReference type="InterPro" id="IPR057149">
    <property type="entry name" value="DUF7827"/>
</dbReference>
<dbReference type="NCBIfam" id="NF045517">
    <property type="entry name" value="halo_surf_dom"/>
    <property type="match status" value="1"/>
</dbReference>
<evidence type="ECO:0000256" key="1">
    <source>
        <dbReference type="ARBA" id="ARBA00004236"/>
    </source>
</evidence>
<dbReference type="KEGG" id="harc:HARCEL1_02145"/>
<evidence type="ECO:0000256" key="9">
    <source>
        <dbReference type="ARBA" id="ARBA00022729"/>
    </source>
</evidence>
<evidence type="ECO:0000256" key="14">
    <source>
        <dbReference type="SAM" id="Phobius"/>
    </source>
</evidence>
<comment type="subcellular location">
    <subcellularLocation>
        <location evidence="1">Cell membrane</location>
    </subcellularLocation>
    <subcellularLocation>
        <location evidence="2">Secreted</location>
        <location evidence="2">Cell wall</location>
        <location evidence="2">S-layer</location>
    </subcellularLocation>
</comment>
<feature type="region of interest" description="Disordered" evidence="13">
    <location>
        <begin position="745"/>
        <end position="798"/>
    </location>
</feature>
<evidence type="ECO:0000256" key="13">
    <source>
        <dbReference type="SAM" id="MobiDB-lite"/>
    </source>
</evidence>
<proteinExistence type="inferred from homology"/>
<keyword evidence="10 14" id="KW-1133">Transmembrane helix</keyword>
<organism evidence="18 19">
    <name type="scientific">Halococcoides cellulosivorans</name>
    <dbReference type="NCBI Taxonomy" id="1679096"/>
    <lineage>
        <taxon>Archaea</taxon>
        <taxon>Methanobacteriati</taxon>
        <taxon>Methanobacteriota</taxon>
        <taxon>Stenosarchaea group</taxon>
        <taxon>Halobacteria</taxon>
        <taxon>Halobacteriales</taxon>
        <taxon>Haloarculaceae</taxon>
        <taxon>Halococcoides</taxon>
    </lineage>
</organism>
<keyword evidence="12" id="KW-0325">Glycoprotein</keyword>
<keyword evidence="8 14" id="KW-0812">Transmembrane</keyword>
<dbReference type="AlphaFoldDB" id="A0A2R4X473"/>